<dbReference type="Proteomes" id="UP000002051">
    <property type="component" value="Unassembled WGS sequence"/>
</dbReference>
<reference evidence="3 5" key="3">
    <citation type="journal article" date="2011" name="Nature">
        <title>The Medicago genome provides insight into the evolution of rhizobial symbioses.</title>
        <authorList>
            <person name="Young N.D."/>
            <person name="Debelle F."/>
            <person name="Oldroyd G.E."/>
            <person name="Geurts R."/>
            <person name="Cannon S.B."/>
            <person name="Udvardi M.K."/>
            <person name="Benedito V.A."/>
            <person name="Mayer K.F."/>
            <person name="Gouzy J."/>
            <person name="Schoof H."/>
            <person name="Van de Peer Y."/>
            <person name="Proost S."/>
            <person name="Cook D.R."/>
            <person name="Meyers B.C."/>
            <person name="Spannagl M."/>
            <person name="Cheung F."/>
            <person name="De Mita S."/>
            <person name="Krishnakumar V."/>
            <person name="Gundlach H."/>
            <person name="Zhou S."/>
            <person name="Mudge J."/>
            <person name="Bharti A.K."/>
            <person name="Murray J.D."/>
            <person name="Naoumkina M.A."/>
            <person name="Rosen B."/>
            <person name="Silverstein K.A."/>
            <person name="Tang H."/>
            <person name="Rombauts S."/>
            <person name="Zhao P.X."/>
            <person name="Zhou P."/>
            <person name="Barbe V."/>
            <person name="Bardou P."/>
            <person name="Bechner M."/>
            <person name="Bellec A."/>
            <person name="Berger A."/>
            <person name="Berges H."/>
            <person name="Bidwell S."/>
            <person name="Bisseling T."/>
            <person name="Choisne N."/>
            <person name="Couloux A."/>
            <person name="Denny R."/>
            <person name="Deshpande S."/>
            <person name="Dai X."/>
            <person name="Doyle J.J."/>
            <person name="Dudez A.M."/>
            <person name="Farmer A.D."/>
            <person name="Fouteau S."/>
            <person name="Franken C."/>
            <person name="Gibelin C."/>
            <person name="Gish J."/>
            <person name="Goldstein S."/>
            <person name="Gonzalez A.J."/>
            <person name="Green P.J."/>
            <person name="Hallab A."/>
            <person name="Hartog M."/>
            <person name="Hua A."/>
            <person name="Humphray S.J."/>
            <person name="Jeong D.H."/>
            <person name="Jing Y."/>
            <person name="Jocker A."/>
            <person name="Kenton S.M."/>
            <person name="Kim D.J."/>
            <person name="Klee K."/>
            <person name="Lai H."/>
            <person name="Lang C."/>
            <person name="Lin S."/>
            <person name="Macmil S.L."/>
            <person name="Magdelenat G."/>
            <person name="Matthews L."/>
            <person name="McCorrison J."/>
            <person name="Monaghan E.L."/>
            <person name="Mun J.H."/>
            <person name="Najar F.Z."/>
            <person name="Nicholson C."/>
            <person name="Noirot C."/>
            <person name="O'Bleness M."/>
            <person name="Paule C.R."/>
            <person name="Poulain J."/>
            <person name="Prion F."/>
            <person name="Qin B."/>
            <person name="Qu C."/>
            <person name="Retzel E.F."/>
            <person name="Riddle C."/>
            <person name="Sallet E."/>
            <person name="Samain S."/>
            <person name="Samson N."/>
            <person name="Sanders I."/>
            <person name="Saurat O."/>
            <person name="Scarpelli C."/>
            <person name="Schiex T."/>
            <person name="Segurens B."/>
            <person name="Severin A.J."/>
            <person name="Sherrier D.J."/>
            <person name="Shi R."/>
            <person name="Sims S."/>
            <person name="Singer S.R."/>
            <person name="Sinharoy S."/>
            <person name="Sterck L."/>
            <person name="Viollet A."/>
            <person name="Wang B.B."/>
            <person name="Wang K."/>
            <person name="Wang M."/>
            <person name="Wang X."/>
            <person name="Warfsmann J."/>
            <person name="Weissenbach J."/>
            <person name="White D.D."/>
            <person name="White J.D."/>
            <person name="Wiley G.B."/>
            <person name="Wincker P."/>
            <person name="Xing Y."/>
            <person name="Yang L."/>
            <person name="Yao Z."/>
            <person name="Ying F."/>
            <person name="Zhai J."/>
            <person name="Zhou L."/>
            <person name="Zuber A."/>
            <person name="Denarie J."/>
            <person name="Dixon R.A."/>
            <person name="May G.D."/>
            <person name="Schwartz D.C."/>
            <person name="Rogers J."/>
            <person name="Quetier F."/>
            <person name="Town C.D."/>
            <person name="Roe B.A."/>
        </authorList>
    </citation>
    <scope>NUCLEOTIDE SEQUENCE [LARGE SCALE GENOMIC DNA]</scope>
    <source>
        <strain evidence="3">A17</strain>
        <strain evidence="4 5">cv. Jemalong A17</strain>
    </source>
</reference>
<dbReference type="AlphaFoldDB" id="A2Q2I7"/>
<reference evidence="4" key="5">
    <citation type="submission" date="2015-04" db="UniProtKB">
        <authorList>
            <consortium name="EnsemblPlants"/>
        </authorList>
    </citation>
    <scope>IDENTIFICATION</scope>
    <source>
        <strain evidence="4">cv. Jemalong A17</strain>
    </source>
</reference>
<dbReference type="InterPro" id="IPR039662">
    <property type="entry name" value="Cohesin_Scc3/SA"/>
</dbReference>
<dbReference type="PROSITE" id="PS51425">
    <property type="entry name" value="SCD"/>
    <property type="match status" value="1"/>
</dbReference>
<evidence type="ECO:0000313" key="2">
    <source>
        <dbReference type="EMBL" id="ABN06124.1"/>
    </source>
</evidence>
<dbReference type="EnsemblPlants" id="AES81201">
    <property type="protein sequence ID" value="AES81201"/>
    <property type="gene ID" value="MTR_7g089690"/>
</dbReference>
<protein>
    <submittedName>
        <fullName evidence="3">Sister-chromatide cohesion protein</fullName>
    </submittedName>
</protein>
<evidence type="ECO:0000313" key="5">
    <source>
        <dbReference type="Proteomes" id="UP000002051"/>
    </source>
</evidence>
<evidence type="ECO:0000259" key="1">
    <source>
        <dbReference type="PROSITE" id="PS51425"/>
    </source>
</evidence>
<dbReference type="PANTHER" id="PTHR11199">
    <property type="entry name" value="STROMAL ANTIGEN"/>
    <property type="match status" value="1"/>
</dbReference>
<dbReference type="HOGENOM" id="CLU_2816318_0_0_1"/>
<evidence type="ECO:0000313" key="3">
    <source>
        <dbReference type="EMBL" id="AES81201.1"/>
    </source>
</evidence>
<keyword evidence="5" id="KW-1185">Reference proteome</keyword>
<name>A2Q2I7_MEDTR</name>
<gene>
    <name evidence="3" type="ordered locus">MTR_7g089690</name>
    <name evidence="2" type="ORF">MtrDRAFT_AC150889g31v2</name>
</gene>
<reference evidence="2" key="2">
    <citation type="submission" date="2007-03" db="EMBL/GenBank/DDBJ databases">
        <authorList>
            <consortium name="The International Medicago Genome Annotation Group"/>
        </authorList>
    </citation>
    <scope>NUCLEOTIDE SEQUENCE</scope>
</reference>
<reference evidence="3 5" key="4">
    <citation type="journal article" date="2014" name="BMC Genomics">
        <title>An improved genome release (version Mt4.0) for the model legume Medicago truncatula.</title>
        <authorList>
            <person name="Tang H."/>
            <person name="Krishnakumar V."/>
            <person name="Bidwell S."/>
            <person name="Rosen B."/>
            <person name="Chan A."/>
            <person name="Zhou S."/>
            <person name="Gentzbittel L."/>
            <person name="Childs K.L."/>
            <person name="Yandell M."/>
            <person name="Gundlach H."/>
            <person name="Mayer K.F."/>
            <person name="Schwartz D.C."/>
            <person name="Town C.D."/>
        </authorList>
    </citation>
    <scope>GENOME REANNOTATION</scope>
    <source>
        <strain evidence="4 5">cv. Jemalong A17</strain>
    </source>
</reference>
<dbReference type="EMBL" id="AC150889">
    <property type="protein sequence ID" value="ABN06124.1"/>
    <property type="molecule type" value="Genomic_DNA"/>
</dbReference>
<sequence length="67" mass="8117">MLGKHLDTEEKKITLLEEMMSKIFTRLFVHRYREINSNIRMSCIESLEHPSLLLQNIYLKRLGFFFL</sequence>
<reference evidence="2" key="1">
    <citation type="submission" date="2005-04" db="EMBL/GenBank/DDBJ databases">
        <authorList>
            <person name="Town C.D."/>
        </authorList>
    </citation>
    <scope>NUCLEOTIDE SEQUENCE</scope>
</reference>
<dbReference type="EMBL" id="CM001223">
    <property type="protein sequence ID" value="AES81201.1"/>
    <property type="molecule type" value="Genomic_DNA"/>
</dbReference>
<proteinExistence type="predicted"/>
<dbReference type="InterPro" id="IPR020839">
    <property type="entry name" value="SCD"/>
</dbReference>
<dbReference type="PaxDb" id="3880-AES81201"/>
<accession>A2Q2I7</accession>
<organism evidence="2">
    <name type="scientific">Medicago truncatula</name>
    <name type="common">Barrel medic</name>
    <name type="synonym">Medicago tribuloides</name>
    <dbReference type="NCBI Taxonomy" id="3880"/>
    <lineage>
        <taxon>Eukaryota</taxon>
        <taxon>Viridiplantae</taxon>
        <taxon>Streptophyta</taxon>
        <taxon>Embryophyta</taxon>
        <taxon>Tracheophyta</taxon>
        <taxon>Spermatophyta</taxon>
        <taxon>Magnoliopsida</taxon>
        <taxon>eudicotyledons</taxon>
        <taxon>Gunneridae</taxon>
        <taxon>Pentapetalae</taxon>
        <taxon>rosids</taxon>
        <taxon>fabids</taxon>
        <taxon>Fabales</taxon>
        <taxon>Fabaceae</taxon>
        <taxon>Papilionoideae</taxon>
        <taxon>50 kb inversion clade</taxon>
        <taxon>NPAAA clade</taxon>
        <taxon>Hologalegina</taxon>
        <taxon>IRL clade</taxon>
        <taxon>Trifolieae</taxon>
        <taxon>Medicago</taxon>
    </lineage>
</organism>
<evidence type="ECO:0000313" key="4">
    <source>
        <dbReference type="EnsemblPlants" id="AES81201"/>
    </source>
</evidence>
<dbReference type="PANTHER" id="PTHR11199:SF0">
    <property type="entry name" value="LD34181P-RELATED"/>
    <property type="match status" value="1"/>
</dbReference>
<dbReference type="eggNOG" id="KOG2011">
    <property type="taxonomic scope" value="Eukaryota"/>
</dbReference>
<feature type="domain" description="SCD" evidence="1">
    <location>
        <begin position="28"/>
        <end position="67"/>
    </location>
</feature>